<accession>A0A4Z2E9M7</accession>
<reference evidence="2 3" key="1">
    <citation type="submission" date="2019-03" db="EMBL/GenBank/DDBJ databases">
        <title>First draft genome of Liparis tanakae, snailfish: a comprehensive survey of snailfish specific genes.</title>
        <authorList>
            <person name="Kim W."/>
            <person name="Song I."/>
            <person name="Jeong J.-H."/>
            <person name="Kim D."/>
            <person name="Kim S."/>
            <person name="Ryu S."/>
            <person name="Song J.Y."/>
            <person name="Lee S.K."/>
        </authorList>
    </citation>
    <scope>NUCLEOTIDE SEQUENCE [LARGE SCALE GENOMIC DNA]</scope>
    <source>
        <tissue evidence="2">Muscle</tissue>
    </source>
</reference>
<name>A0A4Z2E9M7_9TELE</name>
<organism evidence="2 3">
    <name type="scientific">Liparis tanakae</name>
    <name type="common">Tanaka's snailfish</name>
    <dbReference type="NCBI Taxonomy" id="230148"/>
    <lineage>
        <taxon>Eukaryota</taxon>
        <taxon>Metazoa</taxon>
        <taxon>Chordata</taxon>
        <taxon>Craniata</taxon>
        <taxon>Vertebrata</taxon>
        <taxon>Euteleostomi</taxon>
        <taxon>Actinopterygii</taxon>
        <taxon>Neopterygii</taxon>
        <taxon>Teleostei</taxon>
        <taxon>Neoteleostei</taxon>
        <taxon>Acanthomorphata</taxon>
        <taxon>Eupercaria</taxon>
        <taxon>Perciformes</taxon>
        <taxon>Cottioidei</taxon>
        <taxon>Cottales</taxon>
        <taxon>Liparidae</taxon>
        <taxon>Liparis</taxon>
    </lineage>
</organism>
<dbReference type="EMBL" id="SRLO01012680">
    <property type="protein sequence ID" value="TNN25393.1"/>
    <property type="molecule type" value="Genomic_DNA"/>
</dbReference>
<gene>
    <name evidence="2" type="ORF">EYF80_064479</name>
</gene>
<evidence type="ECO:0000313" key="2">
    <source>
        <dbReference type="EMBL" id="TNN25393.1"/>
    </source>
</evidence>
<dbReference type="Proteomes" id="UP000314294">
    <property type="component" value="Unassembled WGS sequence"/>
</dbReference>
<keyword evidence="3" id="KW-1185">Reference proteome</keyword>
<evidence type="ECO:0000256" key="1">
    <source>
        <dbReference type="SAM" id="MobiDB-lite"/>
    </source>
</evidence>
<protein>
    <submittedName>
        <fullName evidence="2">Uncharacterized protein</fullName>
    </submittedName>
</protein>
<dbReference type="AlphaFoldDB" id="A0A4Z2E9M7"/>
<comment type="caution">
    <text evidence="2">The sequence shown here is derived from an EMBL/GenBank/DDBJ whole genome shotgun (WGS) entry which is preliminary data.</text>
</comment>
<evidence type="ECO:0000313" key="3">
    <source>
        <dbReference type="Proteomes" id="UP000314294"/>
    </source>
</evidence>
<feature type="region of interest" description="Disordered" evidence="1">
    <location>
        <begin position="1"/>
        <end position="30"/>
    </location>
</feature>
<proteinExistence type="predicted"/>
<sequence>MAMAPGARQPRTPLSPNRHEDRLAVRTAPCGPPLSLDTHVFRTARRSSDGGRGNSCFLTFTC</sequence>